<dbReference type="GO" id="GO:0005525">
    <property type="term" value="F:GTP binding"/>
    <property type="evidence" value="ECO:0007669"/>
    <property type="project" value="UniProtKB-KW"/>
</dbReference>
<dbReference type="InterPro" id="IPR009001">
    <property type="entry name" value="Transl_elong_EF1A/Init_IF2_C"/>
</dbReference>
<evidence type="ECO:0008006" key="5">
    <source>
        <dbReference type="Google" id="ProtNLM"/>
    </source>
</evidence>
<keyword evidence="1" id="KW-0547">Nucleotide-binding</keyword>
<keyword evidence="2" id="KW-0342">GTP-binding</keyword>
<dbReference type="OrthoDB" id="8611167at2"/>
<dbReference type="Gene3D" id="2.40.30.10">
    <property type="entry name" value="Translation factors"/>
    <property type="match status" value="1"/>
</dbReference>
<evidence type="ECO:0000313" key="4">
    <source>
        <dbReference type="Proteomes" id="UP000001887"/>
    </source>
</evidence>
<evidence type="ECO:0000256" key="1">
    <source>
        <dbReference type="ARBA" id="ARBA00022741"/>
    </source>
</evidence>
<dbReference type="EMBL" id="CP001848">
    <property type="protein sequence ID" value="ADB16100.1"/>
    <property type="molecule type" value="Genomic_DNA"/>
</dbReference>
<keyword evidence="4" id="KW-1185">Reference proteome</keyword>
<reference evidence="3 4" key="1">
    <citation type="journal article" date="2009" name="Stand. Genomic Sci.">
        <title>Complete genome sequence of Pirellula staleyi type strain (ATCC 27377).</title>
        <authorList>
            <person name="Clum A."/>
            <person name="Tindall B.J."/>
            <person name="Sikorski J."/>
            <person name="Ivanova N."/>
            <person name="Mavrommatis K."/>
            <person name="Lucas S."/>
            <person name="Glavina del Rio T."/>
            <person name="Nolan M."/>
            <person name="Chen F."/>
            <person name="Tice H."/>
            <person name="Pitluck S."/>
            <person name="Cheng J.F."/>
            <person name="Chertkov O."/>
            <person name="Brettin T."/>
            <person name="Han C."/>
            <person name="Detter J.C."/>
            <person name="Kuske C."/>
            <person name="Bruce D."/>
            <person name="Goodwin L."/>
            <person name="Ovchinikova G."/>
            <person name="Pati A."/>
            <person name="Mikhailova N."/>
            <person name="Chen A."/>
            <person name="Palaniappan K."/>
            <person name="Land M."/>
            <person name="Hauser L."/>
            <person name="Chang Y.J."/>
            <person name="Jeffries C.D."/>
            <person name="Chain P."/>
            <person name="Rohde M."/>
            <person name="Goker M."/>
            <person name="Bristow J."/>
            <person name="Eisen J.A."/>
            <person name="Markowitz V."/>
            <person name="Hugenholtz P."/>
            <person name="Kyrpides N.C."/>
            <person name="Klenk H.P."/>
            <person name="Lapidus A."/>
        </authorList>
    </citation>
    <scope>NUCLEOTIDE SEQUENCE [LARGE SCALE GENOMIC DNA]</scope>
    <source>
        <strain evidence="4">ATCC 27377 / DSM 6068 / ICPB 4128</strain>
    </source>
</reference>
<dbReference type="AlphaFoldDB" id="D2QWZ6"/>
<evidence type="ECO:0000256" key="2">
    <source>
        <dbReference type="ARBA" id="ARBA00023134"/>
    </source>
</evidence>
<accession>D2QWZ6</accession>
<dbReference type="KEGG" id="psl:Psta_1425"/>
<gene>
    <name evidence="3" type="ordered locus">Psta_1425</name>
</gene>
<protein>
    <recommendedName>
        <fullName evidence="5">Translation elongation factor EFTu/EF1A C-terminal domain-containing protein</fullName>
    </recommendedName>
</protein>
<proteinExistence type="predicted"/>
<sequence length="107" mass="11118">MPDSGNVRAELTFLSTADGGRAMLPGPPWGGHGKNSYMPHLVVEGDPTYLGVCFVDGPQPIAGEAACFDLELMYPKIDYSKLIPGAAITVREGGKTVAAGKIVAVGE</sequence>
<dbReference type="HOGENOM" id="CLU_2207590_0_0_0"/>
<organism evidence="3 4">
    <name type="scientific">Pirellula staleyi (strain ATCC 27377 / DSM 6068 / ICPB 4128)</name>
    <name type="common">Pirella staleyi</name>
    <dbReference type="NCBI Taxonomy" id="530564"/>
    <lineage>
        <taxon>Bacteria</taxon>
        <taxon>Pseudomonadati</taxon>
        <taxon>Planctomycetota</taxon>
        <taxon>Planctomycetia</taxon>
        <taxon>Pirellulales</taxon>
        <taxon>Pirellulaceae</taxon>
        <taxon>Pirellula</taxon>
    </lineage>
</organism>
<name>D2QWZ6_PIRSD</name>
<dbReference type="SUPFAM" id="SSF50465">
    <property type="entry name" value="EF-Tu/eEF-1alpha/eIF2-gamma C-terminal domain"/>
    <property type="match status" value="1"/>
</dbReference>
<evidence type="ECO:0000313" key="3">
    <source>
        <dbReference type="EMBL" id="ADB16100.1"/>
    </source>
</evidence>
<dbReference type="Proteomes" id="UP000001887">
    <property type="component" value="Chromosome"/>
</dbReference>